<organism evidence="2 3">
    <name type="scientific">Metarhizium humberi</name>
    <dbReference type="NCBI Taxonomy" id="2596975"/>
    <lineage>
        <taxon>Eukaryota</taxon>
        <taxon>Fungi</taxon>
        <taxon>Dikarya</taxon>
        <taxon>Ascomycota</taxon>
        <taxon>Pezizomycotina</taxon>
        <taxon>Sordariomycetes</taxon>
        <taxon>Hypocreomycetidae</taxon>
        <taxon>Hypocreales</taxon>
        <taxon>Clavicipitaceae</taxon>
        <taxon>Metarhizium</taxon>
    </lineage>
</organism>
<feature type="compositionally biased region" description="Polar residues" evidence="1">
    <location>
        <begin position="16"/>
        <end position="25"/>
    </location>
</feature>
<dbReference type="EMBL" id="JACEFI010000002">
    <property type="protein sequence ID" value="KAH0600550.1"/>
    <property type="molecule type" value="Genomic_DNA"/>
</dbReference>
<gene>
    <name evidence="2" type="ORF">MHUMG1_01548</name>
</gene>
<evidence type="ECO:0000256" key="1">
    <source>
        <dbReference type="SAM" id="MobiDB-lite"/>
    </source>
</evidence>
<protein>
    <submittedName>
        <fullName evidence="2">Uncharacterized protein</fullName>
    </submittedName>
</protein>
<accession>A0A9P8MLA0</accession>
<feature type="region of interest" description="Disordered" evidence="1">
    <location>
        <begin position="1"/>
        <end position="25"/>
    </location>
</feature>
<reference evidence="2 3" key="1">
    <citation type="submission" date="2020-07" db="EMBL/GenBank/DDBJ databases">
        <title>Metarhizium humberi genome.</title>
        <authorList>
            <person name="Lysoe E."/>
        </authorList>
    </citation>
    <scope>NUCLEOTIDE SEQUENCE [LARGE SCALE GENOMIC DNA]</scope>
    <source>
        <strain evidence="2 3">ESALQ1638</strain>
    </source>
</reference>
<keyword evidence="3" id="KW-1185">Reference proteome</keyword>
<dbReference type="Proteomes" id="UP000764110">
    <property type="component" value="Unassembled WGS sequence"/>
</dbReference>
<evidence type="ECO:0000313" key="2">
    <source>
        <dbReference type="EMBL" id="KAH0600550.1"/>
    </source>
</evidence>
<dbReference type="AlphaFoldDB" id="A0A9P8MLA0"/>
<name>A0A9P8MLA0_9HYPO</name>
<sequence length="204" mass="21327">MAGQASGNMPEEARNPNISNSTSSAYPPLGTCPVVSAHQKKYAHAWGQAPGDLQTMECLKNDIQLGGVTAKNAGGGEQHMADRREARLLGLGRPYTGAVHLLGDLDPDLQALIKKWPCAAPPPTLPPSDRGSYPVVVDHLDPLPALQTPGLSCMAGKTGVQGRQANKPLVRCNATVNALFGGCQTLEMSRGRNSGSPSFFSGAC</sequence>
<comment type="caution">
    <text evidence="2">The sequence shown here is derived from an EMBL/GenBank/DDBJ whole genome shotgun (WGS) entry which is preliminary data.</text>
</comment>
<evidence type="ECO:0000313" key="3">
    <source>
        <dbReference type="Proteomes" id="UP000764110"/>
    </source>
</evidence>
<proteinExistence type="predicted"/>